<dbReference type="HOGENOM" id="CLU_131157_0_0_1"/>
<sequence length="160" mass="18021">MPFAKAGVLASGLGVCPNIALLGEDVRTCKSIDRPVLDGGHVTSDFYCFLDIWRARSKAVHKIMRVLKPEPNLIHPNMMTNCDGLRMPIIFFMMVEQTNDLVSLDVQRLGDPSICQEGNFRLNFLLVAAPLTTSWFFAFTRGWKGARGYFHIFYGPFFGK</sequence>
<dbReference type="Gramene" id="ERN05679">
    <property type="protein sequence ID" value="ERN05679"/>
    <property type="gene ID" value="AMTR_s00006p00182250"/>
</dbReference>
<dbReference type="EMBL" id="KI393980">
    <property type="protein sequence ID" value="ERN05679.1"/>
    <property type="molecule type" value="Genomic_DNA"/>
</dbReference>
<dbReference type="AlphaFoldDB" id="W1PDC3"/>
<proteinExistence type="predicted"/>
<evidence type="ECO:0000313" key="1">
    <source>
        <dbReference type="EMBL" id="ERN05679.1"/>
    </source>
</evidence>
<name>W1PDC3_AMBTC</name>
<organism evidence="1 2">
    <name type="scientific">Amborella trichopoda</name>
    <dbReference type="NCBI Taxonomy" id="13333"/>
    <lineage>
        <taxon>Eukaryota</taxon>
        <taxon>Viridiplantae</taxon>
        <taxon>Streptophyta</taxon>
        <taxon>Embryophyta</taxon>
        <taxon>Tracheophyta</taxon>
        <taxon>Spermatophyta</taxon>
        <taxon>Magnoliopsida</taxon>
        <taxon>Amborellales</taxon>
        <taxon>Amborellaceae</taxon>
        <taxon>Amborella</taxon>
    </lineage>
</organism>
<keyword evidence="2" id="KW-1185">Reference proteome</keyword>
<reference evidence="2" key="1">
    <citation type="journal article" date="2013" name="Science">
        <title>The Amborella genome and the evolution of flowering plants.</title>
        <authorList>
            <consortium name="Amborella Genome Project"/>
        </authorList>
    </citation>
    <scope>NUCLEOTIDE SEQUENCE [LARGE SCALE GENOMIC DNA]</scope>
</reference>
<gene>
    <name evidence="1" type="ORF">AMTR_s00006p00182250</name>
</gene>
<accession>W1PDC3</accession>
<protein>
    <submittedName>
        <fullName evidence="1">Uncharacterized protein</fullName>
    </submittedName>
</protein>
<dbReference type="Proteomes" id="UP000017836">
    <property type="component" value="Unassembled WGS sequence"/>
</dbReference>
<evidence type="ECO:0000313" key="2">
    <source>
        <dbReference type="Proteomes" id="UP000017836"/>
    </source>
</evidence>